<dbReference type="PANTHER" id="PTHR43440">
    <property type="entry name" value="UREASE"/>
    <property type="match status" value="1"/>
</dbReference>
<dbReference type="AlphaFoldDB" id="A0A3B1B349"/>
<evidence type="ECO:0000256" key="1">
    <source>
        <dbReference type="ARBA" id="ARBA00001948"/>
    </source>
</evidence>
<dbReference type="InterPro" id="IPR006680">
    <property type="entry name" value="Amidohydro-rel"/>
</dbReference>
<dbReference type="NCBIfam" id="NF009685">
    <property type="entry name" value="PRK13206.1"/>
    <property type="match status" value="1"/>
</dbReference>
<dbReference type="Pfam" id="PF00449">
    <property type="entry name" value="Urease_alpha"/>
    <property type="match status" value="1"/>
</dbReference>
<evidence type="ECO:0000256" key="5">
    <source>
        <dbReference type="ARBA" id="ARBA00022723"/>
    </source>
</evidence>
<dbReference type="InterPro" id="IPR017951">
    <property type="entry name" value="Urease_asu_c"/>
</dbReference>
<dbReference type="GO" id="GO:0043419">
    <property type="term" value="P:urea catabolic process"/>
    <property type="evidence" value="ECO:0007669"/>
    <property type="project" value="UniProtKB-UniPathway"/>
</dbReference>
<comment type="pathway">
    <text evidence="2">Nitrogen metabolism; urea degradation; CO(2) and NH(3) from urea (urease route): step 1/1.</text>
</comment>
<dbReference type="InterPro" id="IPR011612">
    <property type="entry name" value="Urease_alpha_N_dom"/>
</dbReference>
<gene>
    <name evidence="8" type="ORF">MNBD_GAMMA25-1833</name>
</gene>
<dbReference type="SUPFAM" id="SSF51556">
    <property type="entry name" value="Metallo-dependent hydrolases"/>
    <property type="match status" value="1"/>
</dbReference>
<evidence type="ECO:0000313" key="8">
    <source>
        <dbReference type="EMBL" id="VAX06373.1"/>
    </source>
</evidence>
<keyword evidence="5" id="KW-0479">Metal-binding</keyword>
<dbReference type="InterPro" id="IPR005848">
    <property type="entry name" value="Urease_asu"/>
</dbReference>
<dbReference type="PANTHER" id="PTHR43440:SF1">
    <property type="entry name" value="UREASE"/>
    <property type="match status" value="1"/>
</dbReference>
<dbReference type="GO" id="GO:0016151">
    <property type="term" value="F:nickel cation binding"/>
    <property type="evidence" value="ECO:0007669"/>
    <property type="project" value="InterPro"/>
</dbReference>
<dbReference type="EC" id="3.5.1.5" evidence="3"/>
<evidence type="ECO:0000256" key="6">
    <source>
        <dbReference type="ARBA" id="ARBA00022801"/>
    </source>
</evidence>
<keyword evidence="4" id="KW-0533">Nickel</keyword>
<dbReference type="InterPro" id="IPR029754">
    <property type="entry name" value="Urease_Ni-bd"/>
</dbReference>
<evidence type="ECO:0000256" key="4">
    <source>
        <dbReference type="ARBA" id="ARBA00022596"/>
    </source>
</evidence>
<reference evidence="8" key="1">
    <citation type="submission" date="2018-06" db="EMBL/GenBank/DDBJ databases">
        <authorList>
            <person name="Zhirakovskaya E."/>
        </authorList>
    </citation>
    <scope>NUCLEOTIDE SEQUENCE</scope>
</reference>
<dbReference type="GO" id="GO:0009039">
    <property type="term" value="F:urease activity"/>
    <property type="evidence" value="ECO:0007669"/>
    <property type="project" value="UniProtKB-EC"/>
</dbReference>
<organism evidence="8">
    <name type="scientific">hydrothermal vent metagenome</name>
    <dbReference type="NCBI Taxonomy" id="652676"/>
    <lineage>
        <taxon>unclassified sequences</taxon>
        <taxon>metagenomes</taxon>
        <taxon>ecological metagenomes</taxon>
    </lineage>
</organism>
<dbReference type="PROSITE" id="PS01120">
    <property type="entry name" value="UREASE_1"/>
    <property type="match status" value="1"/>
</dbReference>
<feature type="domain" description="Urease" evidence="7">
    <location>
        <begin position="129"/>
        <end position="567"/>
    </location>
</feature>
<dbReference type="NCBIfam" id="NF009686">
    <property type="entry name" value="PRK13207.1"/>
    <property type="match status" value="1"/>
</dbReference>
<dbReference type="InterPro" id="IPR032466">
    <property type="entry name" value="Metal_Hydrolase"/>
</dbReference>
<accession>A0A3B1B349</accession>
<dbReference type="EMBL" id="UOFY01000008">
    <property type="protein sequence ID" value="VAX06373.1"/>
    <property type="molecule type" value="Genomic_DNA"/>
</dbReference>
<dbReference type="PRINTS" id="PR01752">
    <property type="entry name" value="UREASE"/>
</dbReference>
<dbReference type="InterPro" id="IPR050112">
    <property type="entry name" value="Urease_alpha_subunit"/>
</dbReference>
<evidence type="ECO:0000256" key="3">
    <source>
        <dbReference type="ARBA" id="ARBA00012934"/>
    </source>
</evidence>
<dbReference type="PROSITE" id="PS00145">
    <property type="entry name" value="UREASE_2"/>
    <property type="match status" value="1"/>
</dbReference>
<dbReference type="CDD" id="cd00375">
    <property type="entry name" value="Urease_alpha"/>
    <property type="match status" value="1"/>
</dbReference>
<comment type="cofactor">
    <cofactor evidence="1">
        <name>Ni cation</name>
        <dbReference type="ChEBI" id="CHEBI:25516"/>
    </cofactor>
</comment>
<dbReference type="Pfam" id="PF01979">
    <property type="entry name" value="Amidohydro_1"/>
    <property type="match status" value="1"/>
</dbReference>
<dbReference type="HAMAP" id="MF_01953">
    <property type="entry name" value="Urease_alpha"/>
    <property type="match status" value="1"/>
</dbReference>
<protein>
    <recommendedName>
        <fullName evidence="3">urease</fullName>
        <ecNumber evidence="3">3.5.1.5</ecNumber>
    </recommendedName>
</protein>
<dbReference type="Gene3D" id="3.20.20.140">
    <property type="entry name" value="Metal-dependent hydrolases"/>
    <property type="match status" value="1"/>
</dbReference>
<evidence type="ECO:0000256" key="2">
    <source>
        <dbReference type="ARBA" id="ARBA00004897"/>
    </source>
</evidence>
<dbReference type="NCBIfam" id="TIGR01792">
    <property type="entry name" value="urease_alph"/>
    <property type="match status" value="1"/>
</dbReference>
<dbReference type="UniPathway" id="UPA00258">
    <property type="reaction ID" value="UER00370"/>
</dbReference>
<name>A0A3B1B349_9ZZZZ</name>
<keyword evidence="6 8" id="KW-0378">Hydrolase</keyword>
<dbReference type="InterPro" id="IPR011059">
    <property type="entry name" value="Metal-dep_hydrolase_composite"/>
</dbReference>
<dbReference type="SUPFAM" id="SSF51338">
    <property type="entry name" value="Composite domain of metallo-dependent hydrolases"/>
    <property type="match status" value="2"/>
</dbReference>
<sequence length="567" mass="60806">MATMSRQAYAEMFGPTTGDRLRLADTELWIEVEKDFTVYGDEVKFGGGKVIRDGMGQSQAMAAEVADLVITNALIIDHWGIVKADIGIKAGRIAGIGKAGNPDVQDGVDIIIGPGTDVIGGEGKIITAGGIDAHIHFICPQQIEEALASGITTMLGGGTGPSTGTNATTCTPGPWNIQRMLEAAEAFPMNLGFMGKGNASQPGPLQEQVEAGAMGLKLHEDWGTTPATIRNCLSVAEDCDVQVAIHTDTLNESGFVEDTLAAFEGRTIHTYHTEGAGGGHAPDIIRACGLDNVLPSSTNPTRPYTVNTIDEHLDMLMVCHHLDPNIAEDVAFAESRIRRETIAAEDILHDLGAFSMISSDSQAMGRVGEVIIRTWQTAHKMKVQRGALKGDTRNNDNNRVKRYIAKYTINPAISHGIAHEVGSVEVGKLADLVLWSPAFFGVKPTLILKGGMIAHALMGDANASIPTPQPVHYRPMFGSFGRALSATSMSFISAAAMSAGVVEQLRLQKRIGVVKNCRSIKKQDLIHNAYTPQIEVDSQTYEVRADGELLICEPAEVLPLAQRYFLF</sequence>
<dbReference type="PROSITE" id="PS51368">
    <property type="entry name" value="UREASE_3"/>
    <property type="match status" value="1"/>
</dbReference>
<proteinExistence type="inferred from homology"/>
<evidence type="ECO:0000259" key="7">
    <source>
        <dbReference type="PROSITE" id="PS51368"/>
    </source>
</evidence>
<dbReference type="InterPro" id="IPR017950">
    <property type="entry name" value="Urease_AS"/>
</dbReference>
<dbReference type="Gene3D" id="2.30.40.10">
    <property type="entry name" value="Urease, subunit C, domain 1"/>
    <property type="match status" value="1"/>
</dbReference>